<protein>
    <submittedName>
        <fullName evidence="3 4">Uncharacterized protein</fullName>
    </submittedName>
</protein>
<reference evidence="3" key="2">
    <citation type="submission" date="2007-04" db="EMBL/GenBank/DDBJ databases">
        <title>The genome of the human body louse.</title>
        <authorList>
            <consortium name="The Human Body Louse Genome Consortium"/>
            <person name="Kirkness E."/>
            <person name="Walenz B."/>
            <person name="Hass B."/>
            <person name="Bruggner R."/>
            <person name="Strausberg R."/>
        </authorList>
    </citation>
    <scope>NUCLEOTIDE SEQUENCE</scope>
    <source>
        <strain evidence="3">USDA</strain>
    </source>
</reference>
<dbReference type="Proteomes" id="UP000009046">
    <property type="component" value="Unassembled WGS sequence"/>
</dbReference>
<evidence type="ECO:0000313" key="4">
    <source>
        <dbReference type="EnsemblMetazoa" id="PHUM436570-PA"/>
    </source>
</evidence>
<organism>
    <name type="scientific">Pediculus humanus subsp. corporis</name>
    <name type="common">Body louse</name>
    <dbReference type="NCBI Taxonomy" id="121224"/>
    <lineage>
        <taxon>Eukaryota</taxon>
        <taxon>Metazoa</taxon>
        <taxon>Ecdysozoa</taxon>
        <taxon>Arthropoda</taxon>
        <taxon>Hexapoda</taxon>
        <taxon>Insecta</taxon>
        <taxon>Pterygota</taxon>
        <taxon>Neoptera</taxon>
        <taxon>Paraneoptera</taxon>
        <taxon>Psocodea</taxon>
        <taxon>Troctomorpha</taxon>
        <taxon>Phthiraptera</taxon>
        <taxon>Anoplura</taxon>
        <taxon>Pediculidae</taxon>
        <taxon>Pediculus</taxon>
    </lineage>
</organism>
<keyword evidence="5" id="KW-1185">Reference proteome</keyword>
<feature type="region of interest" description="Disordered" evidence="2">
    <location>
        <begin position="220"/>
        <end position="256"/>
    </location>
</feature>
<dbReference type="VEuPathDB" id="VectorBase:PHUM436570"/>
<dbReference type="CTD" id="8230576"/>
<dbReference type="KEGG" id="phu:Phum_PHUM436570"/>
<accession>E0VTR2</accession>
<evidence type="ECO:0000313" key="5">
    <source>
        <dbReference type="Proteomes" id="UP000009046"/>
    </source>
</evidence>
<gene>
    <name evidence="4" type="primary">8230576</name>
    <name evidence="3" type="ORF">Phum_PHUM436570</name>
</gene>
<reference evidence="3" key="1">
    <citation type="submission" date="2007-04" db="EMBL/GenBank/DDBJ databases">
        <title>Annotation of Pediculus humanus corporis strain USDA.</title>
        <authorList>
            <person name="Kirkness E."/>
            <person name="Hannick L."/>
            <person name="Hass B."/>
            <person name="Bruggner R."/>
            <person name="Lawson D."/>
            <person name="Bidwell S."/>
            <person name="Joardar V."/>
            <person name="Caler E."/>
            <person name="Walenz B."/>
            <person name="Inman J."/>
            <person name="Schobel S."/>
            <person name="Galinsky K."/>
            <person name="Amedeo P."/>
            <person name="Strausberg R."/>
        </authorList>
    </citation>
    <scope>NUCLEOTIDE SEQUENCE</scope>
    <source>
        <strain evidence="3">USDA</strain>
    </source>
</reference>
<dbReference type="EnsemblMetazoa" id="PHUM436570-RA">
    <property type="protein sequence ID" value="PHUM436570-PA"/>
    <property type="gene ID" value="PHUM436570"/>
</dbReference>
<reference evidence="4" key="3">
    <citation type="submission" date="2021-02" db="UniProtKB">
        <authorList>
            <consortium name="EnsemblMetazoa"/>
        </authorList>
    </citation>
    <scope>IDENTIFICATION</scope>
    <source>
        <strain evidence="4">USDA</strain>
    </source>
</reference>
<evidence type="ECO:0000313" key="3">
    <source>
        <dbReference type="EMBL" id="EEB16768.1"/>
    </source>
</evidence>
<dbReference type="EMBL" id="DS235771">
    <property type="protein sequence ID" value="EEB16768.1"/>
    <property type="molecule type" value="Genomic_DNA"/>
</dbReference>
<dbReference type="EMBL" id="AAZO01005334">
    <property type="status" value="NOT_ANNOTATED_CDS"/>
    <property type="molecule type" value="Genomic_DNA"/>
</dbReference>
<dbReference type="HOGENOM" id="CLU_261474_0_0_1"/>
<feature type="coiled-coil region" evidence="1">
    <location>
        <begin position="651"/>
        <end position="678"/>
    </location>
</feature>
<dbReference type="RefSeq" id="XP_002429506.1">
    <property type="nucleotide sequence ID" value="XM_002429461.1"/>
</dbReference>
<dbReference type="InParanoid" id="E0VTR2"/>
<feature type="compositionally biased region" description="Low complexity" evidence="2">
    <location>
        <begin position="1251"/>
        <end position="1262"/>
    </location>
</feature>
<name>E0VTR2_PEDHC</name>
<dbReference type="GeneID" id="8230576"/>
<evidence type="ECO:0000256" key="2">
    <source>
        <dbReference type="SAM" id="MobiDB-lite"/>
    </source>
</evidence>
<proteinExistence type="predicted"/>
<keyword evidence="1" id="KW-0175">Coiled coil</keyword>
<feature type="region of interest" description="Disordered" evidence="2">
    <location>
        <begin position="1251"/>
        <end position="1275"/>
    </location>
</feature>
<feature type="compositionally biased region" description="Basic residues" evidence="2">
    <location>
        <begin position="226"/>
        <end position="239"/>
    </location>
</feature>
<evidence type="ECO:0000256" key="1">
    <source>
        <dbReference type="SAM" id="Coils"/>
    </source>
</evidence>
<sequence>MMNKISKEIYKTDKFNIYSSHDYDDCGVILGYWDQEKTPEIVQDLENSIRSVEKKCKKLFLELIYYQYYHQDCNNNNNSNPSTPNSSLMVNELKNYKLETSSVPELTKLWKINKKLKGLSSKIGIDDKIILFHTNEYVRKLREKAIGNIEKYLPKLKKTFLKTYAKHKVIQSDTVLTTPEENVEYSKISKSEYNFYKSASKKKFKPLKKNLRKKGIMSPERNTNQCKRKNYPSKNKSNKRIWCADGKDEKKNKTSSHSFCKNEILNNHANKSKNDHSMNKLNSNFIVTTYPWSPKESIGSIIEYGVDKNLDDVKNDDKINCCLTSKEYKTNDDLIQKKLIDDEKNIWMPTKVNLTPDKRCRSKYTKTISDKSKTATTIMISQSRKNNYFEIPNINLLAEASGDNSKSTEDKKVRTKWEKLVNEYSELYSYYSGLKESAINDKTISPTKLKQIVKEIDEVIENYQNFLRVYYRFLQLKSKVKSLKPVGQHTSIFEKSHFICSSSIRKNYNEKKKENNSVVLKETFNQVLSVGPTELSHTESDSAMLLNCWEKTSPLIKGILLAHKKIFLFKCAYIDIFILELERTVNFAERKCGDLMQKLNYYKEYYEKWVNAERLGKNMHLRKKNKKYCRHENEDESSSENEFEKVNRYFYKKIRSKINEMNHEITIANRKLQNHNNKDDETAENESKIKMALTPKKENKGEQVVNGENKTCESESFVSVKKQESLPSETVIKDCLDDFKLSERQSTKSVPVENLRSRKKELNPQMKRGFSTLQRYKLRSKSLPQGVRRKFGFGGFIEVFDSKVGRLSNNPSKSKTSLKANSIRSFKTFKSEGQGRLDFMDHKNTLLRRKTISKSARSLQQRMSKSKIDFKSNGVRRENFFSKNIKSEPNFSENFRMTIKNSNVNNLNNKPSINSCKAIVPSENIMKNSFQPKMNSHLGNISNLISKPNTLIPFLKQPIPFIPCSSTTKTFNLGLNVQQVLSLIKNKKHSISLETLVRNGMKATRSISNKIEPTVNTLFFSHSQVTSSSVCPAQTCIEDSFSVVTSDVGYHSNCSLLKRTQALRSETDDNKKINYHHERSETKINEEIEINKIERPEDVWVVEQPDGYCNLKKTRSKCTCYPSKNCVDYQKVLREYTTWASPDTKSTTSFTSDCFSSYNSTITYRKPKLCTIPSGEKIGLGMQENGKIEINKIQKGLITQKNLDVCEASAEIDSIESELSLKEMEFKNILNFYQELLLLKDKIKTLRNKNINSSSQSTIQQQGRNQKIKKDPLRPTPSMALANVLRKIQGLQDKIKLIDKP</sequence>